<accession>A0A402A9M1</accession>
<dbReference type="InterPro" id="IPR052961">
    <property type="entry name" value="Oxido-Kinase-like_Enzymes"/>
</dbReference>
<evidence type="ECO:0000259" key="1">
    <source>
        <dbReference type="SMART" id="SM00587"/>
    </source>
</evidence>
<dbReference type="Gene3D" id="3.90.1200.10">
    <property type="match status" value="1"/>
</dbReference>
<dbReference type="InterPro" id="IPR004119">
    <property type="entry name" value="EcKL"/>
</dbReference>
<keyword evidence="3" id="KW-1185">Reference proteome</keyword>
<dbReference type="SMART" id="SM00587">
    <property type="entry name" value="CHK"/>
    <property type="match status" value="1"/>
</dbReference>
<dbReference type="RefSeq" id="WP_126583081.1">
    <property type="nucleotide sequence ID" value="NZ_BIFR01000002.1"/>
</dbReference>
<dbReference type="PANTHER" id="PTHR23020:SF41">
    <property type="entry name" value="AMINOGLYCOSIDE PHOSPHOTRANSFERASE DOMAIN-CONTAINING PROTEIN"/>
    <property type="match status" value="1"/>
</dbReference>
<evidence type="ECO:0000313" key="2">
    <source>
        <dbReference type="EMBL" id="GCE15655.1"/>
    </source>
</evidence>
<protein>
    <submittedName>
        <fullName evidence="2">Aminoglycoside phosphotransferase</fullName>
    </submittedName>
</protein>
<dbReference type="EMBL" id="BIFR01000002">
    <property type="protein sequence ID" value="GCE15655.1"/>
    <property type="molecule type" value="Genomic_DNA"/>
</dbReference>
<dbReference type="AlphaFoldDB" id="A0A402A9M1"/>
<comment type="caution">
    <text evidence="2">The sequence shown here is derived from an EMBL/GenBank/DDBJ whole genome shotgun (WGS) entry which is preliminary data.</text>
</comment>
<feature type="domain" description="CHK kinase-like" evidence="1">
    <location>
        <begin position="120"/>
        <end position="319"/>
    </location>
</feature>
<dbReference type="GO" id="GO:0016740">
    <property type="term" value="F:transferase activity"/>
    <property type="evidence" value="ECO:0007669"/>
    <property type="project" value="UniProtKB-KW"/>
</dbReference>
<dbReference type="Pfam" id="PF02958">
    <property type="entry name" value="EcKL"/>
    <property type="match status" value="1"/>
</dbReference>
<evidence type="ECO:0000313" key="3">
    <source>
        <dbReference type="Proteomes" id="UP000287352"/>
    </source>
</evidence>
<sequence>MDDKNTFIAVPEPLTPQWLTTVLRLAGVLQEGEVRSVEIETTGAFNSQTNHLFLRYSEAASVDAPRRLILKQNGQSTWEQEAGMEEVKFYQLVASLPDHPSVIIPCYAAASDEQRRNSYILLQDLSETHRPPVTRDQQISLVEGVPAAADIEAVIETLAQIHAYWWDHPLLRKNVFDVGYWSRNAERFDLYLRRRRNSWESLLAHEQAWFPGELRELYEQVLDHVSHHWKQYLEPRFREMRNLTLVHGDSYFANFLSPKKPGTGVTYLLDWQSPTVDIAGYDLANLCAAFWTPEQRNEQQREEKMLRHYHTVLQKHGVTNYSWDDLLTDYRTGLIFWLLMPVQDGSDGAGKEYWWPKMHCLVAAFQEWDCHRLL</sequence>
<dbReference type="PANTHER" id="PTHR23020">
    <property type="entry name" value="UNCHARACTERIZED NUCLEAR HORMONE RECEPTOR-RELATED"/>
    <property type="match status" value="1"/>
</dbReference>
<keyword evidence="2" id="KW-0808">Transferase</keyword>
<gene>
    <name evidence="2" type="ORF">KTT_55140</name>
</gene>
<proteinExistence type="predicted"/>
<reference evidence="3" key="1">
    <citation type="submission" date="2018-12" db="EMBL/GenBank/DDBJ databases">
        <title>Tengunoibacter tsumagoiensis gen. nov., sp. nov., Dictyobacter kobayashii sp. nov., D. alpinus sp. nov., and D. joshuensis sp. nov. and description of Dictyobacteraceae fam. nov. within the order Ktedonobacterales isolated from Tengu-no-mugimeshi.</title>
        <authorList>
            <person name="Wang C.M."/>
            <person name="Zheng Y."/>
            <person name="Sakai Y."/>
            <person name="Toyoda A."/>
            <person name="Minakuchi Y."/>
            <person name="Abe K."/>
            <person name="Yokota A."/>
            <person name="Yabe S."/>
        </authorList>
    </citation>
    <scope>NUCLEOTIDE SEQUENCE [LARGE SCALE GENOMIC DNA]</scope>
    <source>
        <strain evidence="3">Uno3</strain>
    </source>
</reference>
<dbReference type="SUPFAM" id="SSF56112">
    <property type="entry name" value="Protein kinase-like (PK-like)"/>
    <property type="match status" value="1"/>
</dbReference>
<organism evidence="2 3">
    <name type="scientific">Tengunoibacter tsumagoiensis</name>
    <dbReference type="NCBI Taxonomy" id="2014871"/>
    <lineage>
        <taxon>Bacteria</taxon>
        <taxon>Bacillati</taxon>
        <taxon>Chloroflexota</taxon>
        <taxon>Ktedonobacteria</taxon>
        <taxon>Ktedonobacterales</taxon>
        <taxon>Dictyobacteraceae</taxon>
        <taxon>Tengunoibacter</taxon>
    </lineage>
</organism>
<dbReference type="OrthoDB" id="141068at2"/>
<name>A0A402A9M1_9CHLR</name>
<dbReference type="InterPro" id="IPR011009">
    <property type="entry name" value="Kinase-like_dom_sf"/>
</dbReference>
<dbReference type="Proteomes" id="UP000287352">
    <property type="component" value="Unassembled WGS sequence"/>
</dbReference>
<dbReference type="InterPro" id="IPR015897">
    <property type="entry name" value="CHK_kinase-like"/>
</dbReference>